<evidence type="ECO:0000259" key="3">
    <source>
        <dbReference type="PROSITE" id="PS50102"/>
    </source>
</evidence>
<dbReference type="InterPro" id="IPR035979">
    <property type="entry name" value="RBD_domain_sf"/>
</dbReference>
<feature type="region of interest" description="Disordered" evidence="2">
    <location>
        <begin position="530"/>
        <end position="551"/>
    </location>
</feature>
<evidence type="ECO:0000313" key="6">
    <source>
        <dbReference type="Proteomes" id="UP000053201"/>
    </source>
</evidence>
<dbReference type="eggNOG" id="KOG1902">
    <property type="taxonomic scope" value="Eukaryota"/>
</dbReference>
<dbReference type="InterPro" id="IPR045168">
    <property type="entry name" value="YTH_prot"/>
</dbReference>
<feature type="region of interest" description="Disordered" evidence="2">
    <location>
        <begin position="47"/>
        <end position="79"/>
    </location>
</feature>
<sequence length="673" mass="75228">MTSEALPPSSIGQTAQNVDFTKHGLGLQVTPPHICNPEADKVFKETRVGTDPSENVSKAPSSHMTTIQRPAELEKKPSSSIKRSKIDYQFFGPRRSSNSRAPIAAPDMPSYNSVGYWPYYSTIYDIPASPPYNGPGTASTAFGSLNSPTGSYMTPRMDNTEGFLSTVYQAPNYDIYGSYNNGCVYSGNGKQRAKAFTADAVKGYGSHMSSSTYAGGEGGGHFPSRQQRIPHDDAKAMWVGNLPPNVTENEIKEYFNLCDIISIANLTRSRCAFINLTSQAEVDMAVKTYNDSIFNGCMLVCRSRKNHVEKQRASTEVMRETTASQQNVRKANITEEESTSAEGQPKYKFEERFFILKSLTKDDLEIARERGYWATQVKNEPILNKAFGNTRNVYLIFSANKSGEFYGYARMESSIDPAQAESVEWVPVTNPPPHRSEAPFDSPPYSNSDGSWPTSDEYQLPKWGTPFKVNWMVIHPLPFSRVKHLRNAWNANKQVKVSRDGIEVETSIGKRLLQEFEDEVRRSEENNYQRELHGLGREGDVPHAESGSSESEIMQFIDKPIDCAKVPQYSNGHSPRSNKKRLPPLQPLKTNGLSYDVLMYSPTYVPTPAYDTACMTPPAPASPYPISYWTPSQPPLSPPMVPWSPVAYSAYYPQHMENGYQKKSFKYNAVPCQ</sequence>
<dbReference type="GeneID" id="27688414"/>
<dbReference type="InterPro" id="IPR007275">
    <property type="entry name" value="YTH_domain"/>
</dbReference>
<proteinExistence type="predicted"/>
<dbReference type="InterPro" id="IPR012677">
    <property type="entry name" value="Nucleotide-bd_a/b_plait_sf"/>
</dbReference>
<feature type="region of interest" description="Disordered" evidence="2">
    <location>
        <begin position="429"/>
        <end position="457"/>
    </location>
</feature>
<feature type="domain" description="YTH" evidence="4">
    <location>
        <begin position="351"/>
        <end position="516"/>
    </location>
</feature>
<evidence type="ECO:0008006" key="7">
    <source>
        <dbReference type="Google" id="ProtNLM"/>
    </source>
</evidence>
<gene>
    <name evidence="5" type="ORF">SPPG_04994</name>
</gene>
<dbReference type="InterPro" id="IPR057720">
    <property type="entry name" value="RRM_YTH1"/>
</dbReference>
<dbReference type="Pfam" id="PF25701">
    <property type="entry name" value="RRM_YTH1"/>
    <property type="match status" value="1"/>
</dbReference>
<dbReference type="PROSITE" id="PS50882">
    <property type="entry name" value="YTH"/>
    <property type="match status" value="1"/>
</dbReference>
<dbReference type="SMART" id="SM00360">
    <property type="entry name" value="RRM"/>
    <property type="match status" value="1"/>
</dbReference>
<dbReference type="GO" id="GO:0003729">
    <property type="term" value="F:mRNA binding"/>
    <property type="evidence" value="ECO:0007669"/>
    <property type="project" value="TreeGrafter"/>
</dbReference>
<keyword evidence="6" id="KW-1185">Reference proteome</keyword>
<dbReference type="InParanoid" id="A0A0L0HF17"/>
<dbReference type="PANTHER" id="PTHR12357:SF3">
    <property type="entry name" value="YTH DOMAIN-CONTAINING PROTEIN 1"/>
    <property type="match status" value="1"/>
</dbReference>
<dbReference type="InterPro" id="IPR000504">
    <property type="entry name" value="RRM_dom"/>
</dbReference>
<dbReference type="RefSeq" id="XP_016607646.1">
    <property type="nucleotide sequence ID" value="XM_016753232.1"/>
</dbReference>
<dbReference type="CDD" id="cd00590">
    <property type="entry name" value="RRM_SF"/>
    <property type="match status" value="1"/>
</dbReference>
<dbReference type="OrthoDB" id="6103986at2759"/>
<dbReference type="Proteomes" id="UP000053201">
    <property type="component" value="Unassembled WGS sequence"/>
</dbReference>
<dbReference type="Pfam" id="PF04146">
    <property type="entry name" value="YTH"/>
    <property type="match status" value="1"/>
</dbReference>
<keyword evidence="1" id="KW-0694">RNA-binding</keyword>
<evidence type="ECO:0000256" key="1">
    <source>
        <dbReference type="PROSITE-ProRule" id="PRU00176"/>
    </source>
</evidence>
<dbReference type="PANTHER" id="PTHR12357">
    <property type="entry name" value="YTH YT521-B HOMOLOGY DOMAIN-CONTAINING"/>
    <property type="match status" value="1"/>
</dbReference>
<dbReference type="Gene3D" id="3.30.70.330">
    <property type="match status" value="1"/>
</dbReference>
<feature type="compositionally biased region" description="Basic and acidic residues" evidence="2">
    <location>
        <begin position="530"/>
        <end position="543"/>
    </location>
</feature>
<evidence type="ECO:0000313" key="5">
    <source>
        <dbReference type="EMBL" id="KNC99606.1"/>
    </source>
</evidence>
<dbReference type="GO" id="GO:0000381">
    <property type="term" value="P:regulation of alternative mRNA splicing, via spliceosome"/>
    <property type="evidence" value="ECO:0007669"/>
    <property type="project" value="TreeGrafter"/>
</dbReference>
<dbReference type="Gene3D" id="3.10.590.10">
    <property type="entry name" value="ph1033 like domains"/>
    <property type="match status" value="1"/>
</dbReference>
<feature type="region of interest" description="Disordered" evidence="2">
    <location>
        <begin position="567"/>
        <end position="587"/>
    </location>
</feature>
<feature type="compositionally biased region" description="Polar residues" evidence="2">
    <location>
        <begin position="52"/>
        <end position="68"/>
    </location>
</feature>
<reference evidence="5 6" key="1">
    <citation type="submission" date="2009-08" db="EMBL/GenBank/DDBJ databases">
        <title>The Genome Sequence of Spizellomyces punctatus strain DAOM BR117.</title>
        <authorList>
            <consortium name="The Broad Institute Genome Sequencing Platform"/>
            <person name="Russ C."/>
            <person name="Cuomo C."/>
            <person name="Shea T."/>
            <person name="Young S.K."/>
            <person name="Zeng Q."/>
            <person name="Koehrsen M."/>
            <person name="Haas B."/>
            <person name="Borodovsky M."/>
            <person name="Guigo R."/>
            <person name="Alvarado L."/>
            <person name="Berlin A."/>
            <person name="Bochicchio J."/>
            <person name="Borenstein D."/>
            <person name="Chapman S."/>
            <person name="Chen Z."/>
            <person name="Engels R."/>
            <person name="Freedman E."/>
            <person name="Gellesch M."/>
            <person name="Goldberg J."/>
            <person name="Griggs A."/>
            <person name="Gujja S."/>
            <person name="Heiman D."/>
            <person name="Hepburn T."/>
            <person name="Howarth C."/>
            <person name="Jen D."/>
            <person name="Larson L."/>
            <person name="Lewis B."/>
            <person name="Mehta T."/>
            <person name="Park D."/>
            <person name="Pearson M."/>
            <person name="Roberts A."/>
            <person name="Saif S."/>
            <person name="Shenoy N."/>
            <person name="Sisk P."/>
            <person name="Stolte C."/>
            <person name="Sykes S."/>
            <person name="Thomson T."/>
            <person name="Walk T."/>
            <person name="White J."/>
            <person name="Yandava C."/>
            <person name="Burger G."/>
            <person name="Gray M.W."/>
            <person name="Holland P.W.H."/>
            <person name="King N."/>
            <person name="Lang F.B.F."/>
            <person name="Roger A.J."/>
            <person name="Ruiz-Trillo I."/>
            <person name="Lander E."/>
            <person name="Nusbaum C."/>
        </authorList>
    </citation>
    <scope>NUCLEOTIDE SEQUENCE [LARGE SCALE GENOMIC DNA]</scope>
    <source>
        <strain evidence="5 6">DAOM BR117</strain>
    </source>
</reference>
<dbReference type="VEuPathDB" id="FungiDB:SPPG_04994"/>
<dbReference type="PROSITE" id="PS50102">
    <property type="entry name" value="RRM"/>
    <property type="match status" value="1"/>
</dbReference>
<evidence type="ECO:0000256" key="2">
    <source>
        <dbReference type="SAM" id="MobiDB-lite"/>
    </source>
</evidence>
<feature type="domain" description="RRM" evidence="3">
    <location>
        <begin position="235"/>
        <end position="313"/>
    </location>
</feature>
<feature type="compositionally biased region" description="Polar residues" evidence="2">
    <location>
        <begin position="444"/>
        <end position="457"/>
    </location>
</feature>
<protein>
    <recommendedName>
        <fullName evidence="7">YTH domain-containing protein</fullName>
    </recommendedName>
</protein>
<dbReference type="STRING" id="645134.A0A0L0HF17"/>
<dbReference type="GO" id="GO:0000398">
    <property type="term" value="P:mRNA splicing, via spliceosome"/>
    <property type="evidence" value="ECO:0007669"/>
    <property type="project" value="TreeGrafter"/>
</dbReference>
<dbReference type="EMBL" id="KQ257457">
    <property type="protein sequence ID" value="KNC99606.1"/>
    <property type="molecule type" value="Genomic_DNA"/>
</dbReference>
<dbReference type="SUPFAM" id="SSF54928">
    <property type="entry name" value="RNA-binding domain, RBD"/>
    <property type="match status" value="1"/>
</dbReference>
<accession>A0A0L0HF17</accession>
<dbReference type="GO" id="GO:1990247">
    <property type="term" value="F:N6-methyladenosine-containing RNA reader activity"/>
    <property type="evidence" value="ECO:0007669"/>
    <property type="project" value="TreeGrafter"/>
</dbReference>
<evidence type="ECO:0000259" key="4">
    <source>
        <dbReference type="PROSITE" id="PS50882"/>
    </source>
</evidence>
<organism evidence="5 6">
    <name type="scientific">Spizellomyces punctatus (strain DAOM BR117)</name>
    <dbReference type="NCBI Taxonomy" id="645134"/>
    <lineage>
        <taxon>Eukaryota</taxon>
        <taxon>Fungi</taxon>
        <taxon>Fungi incertae sedis</taxon>
        <taxon>Chytridiomycota</taxon>
        <taxon>Chytridiomycota incertae sedis</taxon>
        <taxon>Chytridiomycetes</taxon>
        <taxon>Spizellomycetales</taxon>
        <taxon>Spizellomycetaceae</taxon>
        <taxon>Spizellomyces</taxon>
    </lineage>
</organism>
<dbReference type="GO" id="GO:0005654">
    <property type="term" value="C:nucleoplasm"/>
    <property type="evidence" value="ECO:0007669"/>
    <property type="project" value="TreeGrafter"/>
</dbReference>
<dbReference type="AlphaFoldDB" id="A0A0L0HF17"/>
<dbReference type="CDD" id="cd21134">
    <property type="entry name" value="YTH"/>
    <property type="match status" value="1"/>
</dbReference>
<name>A0A0L0HF17_SPIPD</name>